<feature type="transmembrane region" description="Helical" evidence="1">
    <location>
        <begin position="7"/>
        <end position="28"/>
    </location>
</feature>
<proteinExistence type="predicted"/>
<dbReference type="Proteomes" id="UP001597181">
    <property type="component" value="Unassembled WGS sequence"/>
</dbReference>
<reference evidence="3" key="1">
    <citation type="journal article" date="2019" name="Int. J. Syst. Evol. Microbiol.">
        <title>The Global Catalogue of Microorganisms (GCM) 10K type strain sequencing project: providing services to taxonomists for standard genome sequencing and annotation.</title>
        <authorList>
            <consortium name="The Broad Institute Genomics Platform"/>
            <consortium name="The Broad Institute Genome Sequencing Center for Infectious Disease"/>
            <person name="Wu L."/>
            <person name="Ma J."/>
        </authorList>
    </citation>
    <scope>NUCLEOTIDE SEQUENCE [LARGE SCALE GENOMIC DNA]</scope>
    <source>
        <strain evidence="3">CCUG 50213</strain>
    </source>
</reference>
<dbReference type="RefSeq" id="WP_343959729.1">
    <property type="nucleotide sequence ID" value="NZ_BAAAKZ010000003.1"/>
</dbReference>
<feature type="transmembrane region" description="Helical" evidence="1">
    <location>
        <begin position="102"/>
        <end position="124"/>
    </location>
</feature>
<accession>A0ABW3TN10</accession>
<keyword evidence="3" id="KW-1185">Reference proteome</keyword>
<feature type="transmembrane region" description="Helical" evidence="1">
    <location>
        <begin position="34"/>
        <end position="53"/>
    </location>
</feature>
<organism evidence="2 3">
    <name type="scientific">Leucobacter albus</name>
    <dbReference type="NCBI Taxonomy" id="272210"/>
    <lineage>
        <taxon>Bacteria</taxon>
        <taxon>Bacillati</taxon>
        <taxon>Actinomycetota</taxon>
        <taxon>Actinomycetes</taxon>
        <taxon>Micrococcales</taxon>
        <taxon>Microbacteriaceae</taxon>
        <taxon>Leucobacter</taxon>
    </lineage>
</organism>
<name>A0ABW3TN10_9MICO</name>
<gene>
    <name evidence="2" type="ORF">ACFQ3U_03760</name>
</gene>
<feature type="transmembrane region" description="Helical" evidence="1">
    <location>
        <begin position="73"/>
        <end position="96"/>
    </location>
</feature>
<sequence>MQRARLSAINVAMWSIGALAIGATLVFAALDQPLLGVAACAAAAILVAVLMVLDRRGGRAQTISDPPARRYRIARRMVGVGILTTALGVITLGFDLGVLPDFLLMTGIGGIGGIGGGLFAMDLAKTERDSDREASETP</sequence>
<protein>
    <submittedName>
        <fullName evidence="2">Uncharacterized protein</fullName>
    </submittedName>
</protein>
<keyword evidence="1" id="KW-1133">Transmembrane helix</keyword>
<comment type="caution">
    <text evidence="2">The sequence shown here is derived from an EMBL/GenBank/DDBJ whole genome shotgun (WGS) entry which is preliminary data.</text>
</comment>
<keyword evidence="1" id="KW-0812">Transmembrane</keyword>
<evidence type="ECO:0000256" key="1">
    <source>
        <dbReference type="SAM" id="Phobius"/>
    </source>
</evidence>
<evidence type="ECO:0000313" key="3">
    <source>
        <dbReference type="Proteomes" id="UP001597181"/>
    </source>
</evidence>
<dbReference type="EMBL" id="JBHTLY010000001">
    <property type="protein sequence ID" value="MFD1201004.1"/>
    <property type="molecule type" value="Genomic_DNA"/>
</dbReference>
<keyword evidence="1" id="KW-0472">Membrane</keyword>
<evidence type="ECO:0000313" key="2">
    <source>
        <dbReference type="EMBL" id="MFD1201004.1"/>
    </source>
</evidence>